<keyword evidence="3" id="KW-0560">Oxidoreductase</keyword>
<dbReference type="HOGENOM" id="CLU_694758_0_0_1"/>
<reference evidence="9 10" key="1">
    <citation type="submission" date="2014-04" db="EMBL/GenBank/DDBJ databases">
        <authorList>
            <consortium name="DOE Joint Genome Institute"/>
            <person name="Kuo A."/>
            <person name="Kohler A."/>
            <person name="Nagy L.G."/>
            <person name="Floudas D."/>
            <person name="Copeland A."/>
            <person name="Barry K.W."/>
            <person name="Cichocki N."/>
            <person name="Veneault-Fourrey C."/>
            <person name="LaButti K."/>
            <person name="Lindquist E.A."/>
            <person name="Lipzen A."/>
            <person name="Lundell T."/>
            <person name="Morin E."/>
            <person name="Murat C."/>
            <person name="Sun H."/>
            <person name="Tunlid A."/>
            <person name="Henrissat B."/>
            <person name="Grigoriev I.V."/>
            <person name="Hibbett D.S."/>
            <person name="Martin F."/>
            <person name="Nordberg H.P."/>
            <person name="Cantor M.N."/>
            <person name="Hua S.X."/>
        </authorList>
    </citation>
    <scope>NUCLEOTIDE SEQUENCE [LARGE SCALE GENOMIC DNA]</scope>
    <source>
        <strain evidence="9 10">Foug A</strain>
    </source>
</reference>
<dbReference type="Gene3D" id="3.40.50.720">
    <property type="entry name" value="NAD(P)-binding Rossmann-like Domain"/>
    <property type="match status" value="1"/>
</dbReference>
<dbReference type="InterPro" id="IPR028281">
    <property type="entry name" value="Sirohaem_synthase_central"/>
</dbReference>
<dbReference type="SUPFAM" id="SSF51735">
    <property type="entry name" value="NAD(P)-binding Rossmann-fold domains"/>
    <property type="match status" value="1"/>
</dbReference>
<gene>
    <name evidence="9" type="ORF">SCLCIDRAFT_12113</name>
</gene>
<accession>A0A0C2ZF55</accession>
<evidence type="ECO:0000313" key="10">
    <source>
        <dbReference type="Proteomes" id="UP000053989"/>
    </source>
</evidence>
<reference evidence="10" key="2">
    <citation type="submission" date="2015-01" db="EMBL/GenBank/DDBJ databases">
        <title>Evolutionary Origins and Diversification of the Mycorrhizal Mutualists.</title>
        <authorList>
            <consortium name="DOE Joint Genome Institute"/>
            <consortium name="Mycorrhizal Genomics Consortium"/>
            <person name="Kohler A."/>
            <person name="Kuo A."/>
            <person name="Nagy L.G."/>
            <person name="Floudas D."/>
            <person name="Copeland A."/>
            <person name="Barry K.W."/>
            <person name="Cichocki N."/>
            <person name="Veneault-Fourrey C."/>
            <person name="LaButti K."/>
            <person name="Lindquist E.A."/>
            <person name="Lipzen A."/>
            <person name="Lundell T."/>
            <person name="Morin E."/>
            <person name="Murat C."/>
            <person name="Riley R."/>
            <person name="Ohm R."/>
            <person name="Sun H."/>
            <person name="Tunlid A."/>
            <person name="Henrissat B."/>
            <person name="Grigoriev I.V."/>
            <person name="Hibbett D.S."/>
            <person name="Martin F."/>
        </authorList>
    </citation>
    <scope>NUCLEOTIDE SEQUENCE [LARGE SCALE GENOMIC DNA]</scope>
    <source>
        <strain evidence="10">Foug A</strain>
    </source>
</reference>
<evidence type="ECO:0000256" key="3">
    <source>
        <dbReference type="ARBA" id="ARBA00023002"/>
    </source>
</evidence>
<dbReference type="PANTHER" id="PTHR35330">
    <property type="entry name" value="SIROHEME BIOSYNTHESIS PROTEIN MET8"/>
    <property type="match status" value="1"/>
</dbReference>
<name>A0A0C2ZF55_9AGAM</name>
<sequence>MVSPGGSLLVAWQLKDKHVLIVGGGDVASSRLESVLAADARVTVICPSTGLHPLAKQFVAGPYQITHHNRIFGGREDLAGVDMVLTAIDDVDQSRVICSLCRDLKIPVNVADIPESCDFYFGSQIRDGPLQIMISTNGQSPKLANIIKRKIEKSLPEHTGDAIEKVGKLRAMLKERAPGVGGEVSKRRMKWMVDVCNSLQIEELAQMDEQTMNKLLDEGWENDTVPRLRGLGAQRHSPISIPTVSAAMPTVLTFIAGFTCASMLLLSRSRFPQNLQKPSMSPNSLPCYTIRGGWKDRSDGTRDGLSFFSGDLFSPSVESTVTRGSHMVPVMNELAPDVALTGYPQLSKLVQDCKFPWILSNIIDEDTNRVPEHLHQFQVIERAGVRIGIIGLVEESV</sequence>
<dbReference type="InterPro" id="IPR028161">
    <property type="entry name" value="Met8-like"/>
</dbReference>
<evidence type="ECO:0000259" key="8">
    <source>
        <dbReference type="Pfam" id="PF14824"/>
    </source>
</evidence>
<dbReference type="GO" id="GO:0043115">
    <property type="term" value="F:precorrin-2 dehydrogenase activity"/>
    <property type="evidence" value="ECO:0007669"/>
    <property type="project" value="UniProtKB-EC"/>
</dbReference>
<dbReference type="InterPro" id="IPR029052">
    <property type="entry name" value="Metallo-depent_PP-like"/>
</dbReference>
<organism evidence="9 10">
    <name type="scientific">Scleroderma citrinum Foug A</name>
    <dbReference type="NCBI Taxonomy" id="1036808"/>
    <lineage>
        <taxon>Eukaryota</taxon>
        <taxon>Fungi</taxon>
        <taxon>Dikarya</taxon>
        <taxon>Basidiomycota</taxon>
        <taxon>Agaricomycotina</taxon>
        <taxon>Agaricomycetes</taxon>
        <taxon>Agaricomycetidae</taxon>
        <taxon>Boletales</taxon>
        <taxon>Sclerodermatineae</taxon>
        <taxon>Sclerodermataceae</taxon>
        <taxon>Scleroderma</taxon>
    </lineage>
</organism>
<dbReference type="OrthoDB" id="1721126at2759"/>
<evidence type="ECO:0000256" key="5">
    <source>
        <dbReference type="ARBA" id="ARBA00023244"/>
    </source>
</evidence>
<dbReference type="GO" id="GO:0019354">
    <property type="term" value="P:siroheme biosynthetic process"/>
    <property type="evidence" value="ECO:0007669"/>
    <property type="project" value="UniProtKB-UniPathway"/>
</dbReference>
<dbReference type="PANTHER" id="PTHR35330:SF1">
    <property type="entry name" value="SIROHEME BIOSYNTHESIS PROTEIN MET8"/>
    <property type="match status" value="1"/>
</dbReference>
<keyword evidence="4" id="KW-0520">NAD</keyword>
<evidence type="ECO:0000256" key="4">
    <source>
        <dbReference type="ARBA" id="ARBA00023027"/>
    </source>
</evidence>
<dbReference type="Gene3D" id="3.30.160.110">
    <property type="entry name" value="Siroheme synthase, domain 2"/>
    <property type="match status" value="1"/>
</dbReference>
<protein>
    <recommendedName>
        <fullName evidence="2">precorrin-2 dehydrogenase</fullName>
        <ecNumber evidence="2">1.3.1.76</ecNumber>
    </recommendedName>
</protein>
<dbReference type="UniPathway" id="UPA00262">
    <property type="reaction ID" value="UER00222"/>
</dbReference>
<dbReference type="GO" id="GO:0004325">
    <property type="term" value="F:ferrochelatase activity"/>
    <property type="evidence" value="ECO:0007669"/>
    <property type="project" value="InterPro"/>
</dbReference>
<dbReference type="AlphaFoldDB" id="A0A0C2ZF55"/>
<dbReference type="FunCoup" id="A0A0C2ZF55">
    <property type="interactions" value="118"/>
</dbReference>
<comment type="pathway">
    <text evidence="1">Porphyrin-containing compound metabolism; siroheme biosynthesis; sirohydrochlorin from precorrin-2: step 1/1.</text>
</comment>
<dbReference type="EC" id="1.3.1.76" evidence="2"/>
<dbReference type="SUPFAM" id="SSF75615">
    <property type="entry name" value="Siroheme synthase middle domains-like"/>
    <property type="match status" value="1"/>
</dbReference>
<dbReference type="SUPFAM" id="SSF56300">
    <property type="entry name" value="Metallo-dependent phosphatases"/>
    <property type="match status" value="1"/>
</dbReference>
<dbReference type="STRING" id="1036808.A0A0C2ZF55"/>
<evidence type="ECO:0000313" key="9">
    <source>
        <dbReference type="EMBL" id="KIM51532.1"/>
    </source>
</evidence>
<keyword evidence="10" id="KW-1185">Reference proteome</keyword>
<keyword evidence="5" id="KW-0627">Porphyrin biosynthesis</keyword>
<dbReference type="Pfam" id="PF13241">
    <property type="entry name" value="NAD_binding_7"/>
    <property type="match status" value="1"/>
</dbReference>
<dbReference type="EMBL" id="KN822252">
    <property type="protein sequence ID" value="KIM51532.1"/>
    <property type="molecule type" value="Genomic_DNA"/>
</dbReference>
<dbReference type="Gene3D" id="3.60.21.10">
    <property type="match status" value="1"/>
</dbReference>
<dbReference type="InterPro" id="IPR028162">
    <property type="entry name" value="Met8_C"/>
</dbReference>
<evidence type="ECO:0000256" key="1">
    <source>
        <dbReference type="ARBA" id="ARBA00005010"/>
    </source>
</evidence>
<dbReference type="Pfam" id="PF14824">
    <property type="entry name" value="Sirohm_synth_M"/>
    <property type="match status" value="1"/>
</dbReference>
<feature type="domain" description="Siroheme biosynthesis protein Met8 C-terminal" evidence="7">
    <location>
        <begin position="156"/>
        <end position="226"/>
    </location>
</feature>
<dbReference type="Gene3D" id="1.10.3280.10">
    <property type="entry name" value="Siroheme synthase, domain 3"/>
    <property type="match status" value="1"/>
</dbReference>
<dbReference type="Pfam" id="PF14823">
    <property type="entry name" value="Sirohm_synth_C"/>
    <property type="match status" value="1"/>
</dbReference>
<evidence type="ECO:0000259" key="7">
    <source>
        <dbReference type="Pfam" id="PF14823"/>
    </source>
</evidence>
<feature type="domain" description="Siroheme synthase central" evidence="8">
    <location>
        <begin position="127"/>
        <end position="154"/>
    </location>
</feature>
<dbReference type="NCBIfam" id="TIGR01470">
    <property type="entry name" value="cysG_Nterm"/>
    <property type="match status" value="1"/>
</dbReference>
<evidence type="ECO:0000256" key="6">
    <source>
        <dbReference type="ARBA" id="ARBA00047561"/>
    </source>
</evidence>
<comment type="catalytic activity">
    <reaction evidence="6">
        <text>precorrin-2 + NAD(+) = sirohydrochlorin + NADH + 2 H(+)</text>
        <dbReference type="Rhea" id="RHEA:15613"/>
        <dbReference type="ChEBI" id="CHEBI:15378"/>
        <dbReference type="ChEBI" id="CHEBI:57540"/>
        <dbReference type="ChEBI" id="CHEBI:57945"/>
        <dbReference type="ChEBI" id="CHEBI:58351"/>
        <dbReference type="ChEBI" id="CHEBI:58827"/>
        <dbReference type="EC" id="1.3.1.76"/>
    </reaction>
</comment>
<dbReference type="InterPro" id="IPR006367">
    <property type="entry name" value="Sirohaem_synthase_N"/>
</dbReference>
<dbReference type="Proteomes" id="UP000053989">
    <property type="component" value="Unassembled WGS sequence"/>
</dbReference>
<dbReference type="InterPro" id="IPR036291">
    <property type="entry name" value="NAD(P)-bd_dom_sf"/>
</dbReference>
<proteinExistence type="predicted"/>
<dbReference type="InParanoid" id="A0A0C2ZF55"/>
<evidence type="ECO:0000256" key="2">
    <source>
        <dbReference type="ARBA" id="ARBA00012400"/>
    </source>
</evidence>